<evidence type="ECO:0000313" key="2">
    <source>
        <dbReference type="Proteomes" id="UP001470230"/>
    </source>
</evidence>
<sequence length="726" mass="84197">MTLKECPNIYSQIKLDNDQIIPSLILLKSMARHFLHCTKNNEQFSQFCIFFFQSTFRAFVDSQSFDVIILFYNSFYYIIRNDPSFLMNSNSLILVDIISKFFFFSEIKDDEIYQQGLKCASKTIYLIFTKSIVPNDISADLLIRLFNTSFQLYSKDLKPNTRNQLTRLICVLFSLQLITRHFFNNLQYFIESFILPFFMTTDIKGDLYDDIFDLYDPYHSSIYIIQYLSRNYPDFINFLNAYLAQSIQYFLTLTNSNDTTQLNNEAKFLLARTKLSCCSRCIENESLLQIPLFNSTSEILRVVAFTITANFCEVLPPFLFPICMDHFTDESSAVCHLSAISAIKCLQNEELDISESSNLCLSRFFESYLIVSQNIELVSIWSSLELLEKLVDISGSPGVFTDPILSSLLSNLIQLSNDPNSDPSVAEKVTDIICQILELNSMNQECEYSADPFITELISMYRNFNGLYKENILSIFEVSVECYFSPTVSWKILSVFEFDMVFENEMMFLKKLLISAKNHSAFDMSAIQFLFDKLFQKIGNDSFDDKIALNSLADIISLLFGLDEESIDSLIIQRLIPLILERIQMNASISAVSQLISCIFIFFQKCEKQFDYQPFINFWIENAEYPYFCASSISIIQNLFSDSNLCLQILLEVCDELSDFYNKGDQQQISDEFEFDEFSFSTIITNFLKLIKFLKEQFPDFYQLFHSNAETFLDEELPQIVDSICS</sequence>
<dbReference type="Proteomes" id="UP001470230">
    <property type="component" value="Unassembled WGS sequence"/>
</dbReference>
<reference evidence="1 2" key="1">
    <citation type="submission" date="2024-04" db="EMBL/GenBank/DDBJ databases">
        <title>Tritrichomonas musculus Genome.</title>
        <authorList>
            <person name="Alves-Ferreira E."/>
            <person name="Grigg M."/>
            <person name="Lorenzi H."/>
            <person name="Galac M."/>
        </authorList>
    </citation>
    <scope>NUCLEOTIDE SEQUENCE [LARGE SCALE GENOMIC DNA]</scope>
    <source>
        <strain evidence="1 2">EAF2021</strain>
    </source>
</reference>
<dbReference type="EMBL" id="JAPFFF010000003">
    <property type="protein sequence ID" value="KAK8894053.1"/>
    <property type="molecule type" value="Genomic_DNA"/>
</dbReference>
<comment type="caution">
    <text evidence="1">The sequence shown here is derived from an EMBL/GenBank/DDBJ whole genome shotgun (WGS) entry which is preliminary data.</text>
</comment>
<evidence type="ECO:0000313" key="1">
    <source>
        <dbReference type="EMBL" id="KAK8894053.1"/>
    </source>
</evidence>
<dbReference type="InterPro" id="IPR016024">
    <property type="entry name" value="ARM-type_fold"/>
</dbReference>
<proteinExistence type="predicted"/>
<dbReference type="SUPFAM" id="SSF48371">
    <property type="entry name" value="ARM repeat"/>
    <property type="match status" value="1"/>
</dbReference>
<gene>
    <name evidence="1" type="ORF">M9Y10_022485</name>
</gene>
<name>A0ABR2KSE0_9EUKA</name>
<keyword evidence="2" id="KW-1185">Reference proteome</keyword>
<accession>A0ABR2KSE0</accession>
<protein>
    <submittedName>
        <fullName evidence="1">Uncharacterized protein</fullName>
    </submittedName>
</protein>
<organism evidence="1 2">
    <name type="scientific">Tritrichomonas musculus</name>
    <dbReference type="NCBI Taxonomy" id="1915356"/>
    <lineage>
        <taxon>Eukaryota</taxon>
        <taxon>Metamonada</taxon>
        <taxon>Parabasalia</taxon>
        <taxon>Tritrichomonadida</taxon>
        <taxon>Tritrichomonadidae</taxon>
        <taxon>Tritrichomonas</taxon>
    </lineage>
</organism>